<accession>A0ABQ2IHQ1</accession>
<reference evidence="2" key="1">
    <citation type="journal article" date="2019" name="Int. J. Syst. Evol. Microbiol.">
        <title>The Global Catalogue of Microorganisms (GCM) 10K type strain sequencing project: providing services to taxonomists for standard genome sequencing and annotation.</title>
        <authorList>
            <consortium name="The Broad Institute Genomics Platform"/>
            <consortium name="The Broad Institute Genome Sequencing Center for Infectious Disease"/>
            <person name="Wu L."/>
            <person name="Ma J."/>
        </authorList>
    </citation>
    <scope>NUCLEOTIDE SEQUENCE [LARGE SCALE GENOMIC DNA]</scope>
    <source>
        <strain evidence="2">JCM 1365</strain>
    </source>
</reference>
<proteinExistence type="predicted"/>
<gene>
    <name evidence="1" type="ORF">GCM10009721_38310</name>
</gene>
<sequence length="109" mass="12043">MKQDGQTGQVVDVELSRAVVTYLGSPGVLNARDPERRVADLLGDRAYDVVVPRIRAMLADLDAVSPPLWNTASLQEMGRNVERWLGENHPELDEAAVDAVANSYTFTYK</sequence>
<evidence type="ECO:0000313" key="2">
    <source>
        <dbReference type="Proteomes" id="UP000623461"/>
    </source>
</evidence>
<dbReference type="Proteomes" id="UP000623461">
    <property type="component" value="Unassembled WGS sequence"/>
</dbReference>
<protein>
    <submittedName>
        <fullName evidence="1">Uncharacterized protein</fullName>
    </submittedName>
</protein>
<comment type="caution">
    <text evidence="1">The sequence shown here is derived from an EMBL/GenBank/DDBJ whole genome shotgun (WGS) entry which is preliminary data.</text>
</comment>
<evidence type="ECO:0000313" key="1">
    <source>
        <dbReference type="EMBL" id="GGN06980.1"/>
    </source>
</evidence>
<keyword evidence="2" id="KW-1185">Reference proteome</keyword>
<name>A0ABQ2IHQ1_9MICO</name>
<organism evidence="1 2">
    <name type="scientific">Terrabacter tumescens</name>
    <dbReference type="NCBI Taxonomy" id="60443"/>
    <lineage>
        <taxon>Bacteria</taxon>
        <taxon>Bacillati</taxon>
        <taxon>Actinomycetota</taxon>
        <taxon>Actinomycetes</taxon>
        <taxon>Micrococcales</taxon>
        <taxon>Intrasporangiaceae</taxon>
        <taxon>Terrabacter</taxon>
    </lineage>
</organism>
<dbReference type="EMBL" id="BMNZ01000008">
    <property type="protein sequence ID" value="GGN06980.1"/>
    <property type="molecule type" value="Genomic_DNA"/>
</dbReference>